<dbReference type="Gene3D" id="2.60.40.10">
    <property type="entry name" value="Immunoglobulins"/>
    <property type="match status" value="1"/>
</dbReference>
<gene>
    <name evidence="2" type="ORF">MEDL_33872</name>
</gene>
<dbReference type="EMBL" id="CAJPWZ010001659">
    <property type="protein sequence ID" value="CAG2220374.1"/>
    <property type="molecule type" value="Genomic_DNA"/>
</dbReference>
<keyword evidence="1" id="KW-0732">Signal</keyword>
<evidence type="ECO:0000256" key="1">
    <source>
        <dbReference type="SAM" id="SignalP"/>
    </source>
</evidence>
<organism evidence="2 3">
    <name type="scientific">Mytilus edulis</name>
    <name type="common">Blue mussel</name>
    <dbReference type="NCBI Taxonomy" id="6550"/>
    <lineage>
        <taxon>Eukaryota</taxon>
        <taxon>Metazoa</taxon>
        <taxon>Spiralia</taxon>
        <taxon>Lophotrochozoa</taxon>
        <taxon>Mollusca</taxon>
        <taxon>Bivalvia</taxon>
        <taxon>Autobranchia</taxon>
        <taxon>Pteriomorphia</taxon>
        <taxon>Mytilida</taxon>
        <taxon>Mytiloidea</taxon>
        <taxon>Mytilidae</taxon>
        <taxon>Mytilinae</taxon>
        <taxon>Mytilus</taxon>
    </lineage>
</organism>
<keyword evidence="3" id="KW-1185">Reference proteome</keyword>
<reference evidence="2" key="1">
    <citation type="submission" date="2021-03" db="EMBL/GenBank/DDBJ databases">
        <authorList>
            <person name="Bekaert M."/>
        </authorList>
    </citation>
    <scope>NUCLEOTIDE SEQUENCE</scope>
</reference>
<dbReference type="Proteomes" id="UP000683360">
    <property type="component" value="Unassembled WGS sequence"/>
</dbReference>
<sequence length="362" mass="40266">MWTKCFATTWSMFVWGLFLQPSWTGENCTLELLKPVIIEPPQQNTNESVIRLPNAVITGSIPVTWSLKDHPGNMIIDGRTGRLFWSNVIGRQIAYSVTVEATNIVGKHSVELTINVPVSYSVNLISLDPDGILPRPNQIDIVGEIAFIDFIAPRLVPIKLIVNSTLTGTTRVLSPTNEHSDPTTFMTTYYPIPDDAGTFTVKAYHPGSEQSSGNTLTWVILGMRCEPTFVSLKSYIDGNQAVFANVSTLKNVGGYPISNISSKVYGIQNVHVFKSEDKTEESFFMTELNSYEVVSFGFQMKDVKPMSKTFYIVFSTTERTNIGDIPARDVSIHIPNESKINMMALSKKGENENYANENCKVV</sequence>
<dbReference type="AlphaFoldDB" id="A0A8S3SNU6"/>
<accession>A0A8S3SNU6</accession>
<feature type="signal peptide" evidence="1">
    <location>
        <begin position="1"/>
        <end position="24"/>
    </location>
</feature>
<proteinExistence type="predicted"/>
<evidence type="ECO:0000313" key="2">
    <source>
        <dbReference type="EMBL" id="CAG2220374.1"/>
    </source>
</evidence>
<name>A0A8S3SNU6_MYTED</name>
<comment type="caution">
    <text evidence="2">The sequence shown here is derived from an EMBL/GenBank/DDBJ whole genome shotgun (WGS) entry which is preliminary data.</text>
</comment>
<feature type="chain" id="PRO_5035939481" evidence="1">
    <location>
        <begin position="25"/>
        <end position="362"/>
    </location>
</feature>
<dbReference type="InterPro" id="IPR013783">
    <property type="entry name" value="Ig-like_fold"/>
</dbReference>
<protein>
    <submittedName>
        <fullName evidence="2">Uncharacterized protein</fullName>
    </submittedName>
</protein>
<evidence type="ECO:0000313" key="3">
    <source>
        <dbReference type="Proteomes" id="UP000683360"/>
    </source>
</evidence>
<dbReference type="OrthoDB" id="6131821at2759"/>